<evidence type="ECO:0000313" key="2">
    <source>
        <dbReference type="EMBL" id="KDQ57477.1"/>
    </source>
</evidence>
<accession>A0A067Q1X5</accession>
<evidence type="ECO:0000256" key="1">
    <source>
        <dbReference type="SAM" id="MobiDB-lite"/>
    </source>
</evidence>
<dbReference type="InParanoid" id="A0A067Q1X5"/>
<dbReference type="AlphaFoldDB" id="A0A067Q1X5"/>
<dbReference type="HOGENOM" id="CLU_2867962_0_0_1"/>
<proteinExistence type="predicted"/>
<sequence length="64" mass="6851">MSSKCIAYPCISKNQHTIQSTLTNANPNSTSCPQATTQYEFPPPPPHSSSTGPPPTDIEFATTQ</sequence>
<feature type="compositionally biased region" description="Polar residues" evidence="1">
    <location>
        <begin position="24"/>
        <end position="39"/>
    </location>
</feature>
<name>A0A067Q1X5_9AGAM</name>
<feature type="compositionally biased region" description="Pro residues" evidence="1">
    <location>
        <begin position="41"/>
        <end position="56"/>
    </location>
</feature>
<dbReference type="Proteomes" id="UP000027265">
    <property type="component" value="Unassembled WGS sequence"/>
</dbReference>
<dbReference type="EMBL" id="KL197719">
    <property type="protein sequence ID" value="KDQ57477.1"/>
    <property type="molecule type" value="Genomic_DNA"/>
</dbReference>
<reference evidence="3" key="1">
    <citation type="journal article" date="2014" name="Proc. Natl. Acad. Sci. U.S.A.">
        <title>Extensive sampling of basidiomycete genomes demonstrates inadequacy of the white-rot/brown-rot paradigm for wood decay fungi.</title>
        <authorList>
            <person name="Riley R."/>
            <person name="Salamov A.A."/>
            <person name="Brown D.W."/>
            <person name="Nagy L.G."/>
            <person name="Floudas D."/>
            <person name="Held B.W."/>
            <person name="Levasseur A."/>
            <person name="Lombard V."/>
            <person name="Morin E."/>
            <person name="Otillar R."/>
            <person name="Lindquist E.A."/>
            <person name="Sun H."/>
            <person name="LaButti K.M."/>
            <person name="Schmutz J."/>
            <person name="Jabbour D."/>
            <person name="Luo H."/>
            <person name="Baker S.E."/>
            <person name="Pisabarro A.G."/>
            <person name="Walton J.D."/>
            <person name="Blanchette R.A."/>
            <person name="Henrissat B."/>
            <person name="Martin F."/>
            <person name="Cullen D."/>
            <person name="Hibbett D.S."/>
            <person name="Grigoriev I.V."/>
        </authorList>
    </citation>
    <scope>NUCLEOTIDE SEQUENCE [LARGE SCALE GENOMIC DNA]</scope>
    <source>
        <strain evidence="3">MUCL 33604</strain>
    </source>
</reference>
<organism evidence="2 3">
    <name type="scientific">Jaapia argillacea MUCL 33604</name>
    <dbReference type="NCBI Taxonomy" id="933084"/>
    <lineage>
        <taxon>Eukaryota</taxon>
        <taxon>Fungi</taxon>
        <taxon>Dikarya</taxon>
        <taxon>Basidiomycota</taxon>
        <taxon>Agaricomycotina</taxon>
        <taxon>Agaricomycetes</taxon>
        <taxon>Agaricomycetidae</taxon>
        <taxon>Jaapiales</taxon>
        <taxon>Jaapiaceae</taxon>
        <taxon>Jaapia</taxon>
    </lineage>
</organism>
<protein>
    <submittedName>
        <fullName evidence="2">Uncharacterized protein</fullName>
    </submittedName>
</protein>
<keyword evidence="3" id="KW-1185">Reference proteome</keyword>
<feature type="region of interest" description="Disordered" evidence="1">
    <location>
        <begin position="24"/>
        <end position="64"/>
    </location>
</feature>
<evidence type="ECO:0000313" key="3">
    <source>
        <dbReference type="Proteomes" id="UP000027265"/>
    </source>
</evidence>
<gene>
    <name evidence="2" type="ORF">JAAARDRAFT_35191</name>
</gene>